<dbReference type="Gene3D" id="1.10.1760.20">
    <property type="match status" value="1"/>
</dbReference>
<dbReference type="Proteomes" id="UP000002359">
    <property type="component" value="Chromosome"/>
</dbReference>
<name>D5AJM5_STRGZ</name>
<evidence type="ECO:0000313" key="2">
    <source>
        <dbReference type="EMBL" id="ADE32040.1"/>
    </source>
</evidence>
<dbReference type="EMBL" id="CP000837">
    <property type="protein sequence ID" value="ADE32040.1"/>
    <property type="molecule type" value="Genomic_DNA"/>
</dbReference>
<dbReference type="KEGG" id="ssw:SSGZ1_1584"/>
<proteinExistence type="predicted"/>
<protein>
    <recommendedName>
        <fullName evidence="4">Heptaprenyl diphosphate synthase</fullName>
    </recommendedName>
</protein>
<dbReference type="AlphaFoldDB" id="D5AJM5"/>
<evidence type="ECO:0000256" key="1">
    <source>
        <dbReference type="SAM" id="Phobius"/>
    </source>
</evidence>
<dbReference type="Pfam" id="PF07456">
    <property type="entry name" value="Hpre_diP_synt_I"/>
    <property type="match status" value="1"/>
</dbReference>
<dbReference type="HOGENOM" id="CLU_1336888_0_0_9"/>
<reference evidence="2 3" key="1">
    <citation type="journal article" date="2009" name="J. Infect. Dis.">
        <title>Clinical, experimental, and genomic differences between intermediately pathogenic, highly pathogenic, and epidemic Streptococcus suis.</title>
        <authorList>
            <person name="Ye C."/>
            <person name="Zheng H."/>
            <person name="Zhang J."/>
            <person name="Jing H."/>
            <person name="Wang L."/>
            <person name="Xiong Y."/>
            <person name="Wang W."/>
            <person name="Zhou Z."/>
            <person name="Sun Q."/>
            <person name="Luo X."/>
            <person name="Du H."/>
            <person name="Gottschalk M."/>
            <person name="Xu J."/>
        </authorList>
    </citation>
    <scope>NUCLEOTIDE SEQUENCE [LARGE SCALE GENOMIC DNA]</scope>
    <source>
        <strain evidence="2 3">GZ1</strain>
    </source>
</reference>
<feature type="transmembrane region" description="Helical" evidence="1">
    <location>
        <begin position="34"/>
        <end position="55"/>
    </location>
</feature>
<evidence type="ECO:0000313" key="3">
    <source>
        <dbReference type="Proteomes" id="UP000002359"/>
    </source>
</evidence>
<gene>
    <name evidence="2" type="ordered locus">SSGZ1_1584</name>
</gene>
<organism evidence="2 3">
    <name type="scientific">Streptococcus suis (strain GZ1)</name>
    <dbReference type="NCBI Taxonomy" id="423211"/>
    <lineage>
        <taxon>Bacteria</taxon>
        <taxon>Bacillati</taxon>
        <taxon>Bacillota</taxon>
        <taxon>Bacilli</taxon>
        <taxon>Lactobacillales</taxon>
        <taxon>Streptococcaceae</taxon>
        <taxon>Streptococcus</taxon>
    </lineage>
</organism>
<feature type="transmembrane region" description="Helical" evidence="1">
    <location>
        <begin position="67"/>
        <end position="92"/>
    </location>
</feature>
<sequence>MNSKRQTLNFITMLAAQAVVISLIERLITPPFAFAPGAKLGLGNLISLIAIFTLPTKDSLKVVALRLLISTFLGGTFSTFLYGLAGTTLSYVGNALCQAARSKPCQSYWNFYFGRDVAQSWSASCFCYHRPFFLCTELPANPRFYRNFIRLIGRTGCYLPPPKGRTFTSLSSTSLSRMEINLPRSTKEILFMVRTTFSLSIIIPP</sequence>
<accession>D5AJM5</accession>
<keyword evidence="1" id="KW-0472">Membrane</keyword>
<keyword evidence="1" id="KW-1133">Transmembrane helix</keyword>
<evidence type="ECO:0008006" key="4">
    <source>
        <dbReference type="Google" id="ProtNLM"/>
    </source>
</evidence>
<dbReference type="PATRIC" id="fig|423211.3.peg.1560"/>
<keyword evidence="1" id="KW-0812">Transmembrane</keyword>
<feature type="transmembrane region" description="Helical" evidence="1">
    <location>
        <begin position="7"/>
        <end position="28"/>
    </location>
</feature>
<dbReference type="InterPro" id="IPR010898">
    <property type="entry name" value="Hpre_diP_synth_I"/>
</dbReference>